<gene>
    <name evidence="3" type="ORF">skT53_27420</name>
</gene>
<proteinExistence type="predicted"/>
<dbReference type="KEGG" id="eff:skT53_27420"/>
<dbReference type="Proteomes" id="UP000593802">
    <property type="component" value="Chromosome"/>
</dbReference>
<dbReference type="InterPro" id="IPR028098">
    <property type="entry name" value="Glyco_trans_4-like_N"/>
</dbReference>
<dbReference type="GO" id="GO:0016757">
    <property type="term" value="F:glycosyltransferase activity"/>
    <property type="evidence" value="ECO:0007669"/>
    <property type="project" value="InterPro"/>
</dbReference>
<reference evidence="3 4" key="1">
    <citation type="submission" date="2020-08" db="EMBL/GenBank/DDBJ databases">
        <title>Complete Genome Sequence of Effusibacillus dendaii Strain skT53, Isolated from Farmland soil.</title>
        <authorList>
            <person name="Konishi T."/>
            <person name="Kawasaki H."/>
        </authorList>
    </citation>
    <scope>NUCLEOTIDE SEQUENCE [LARGE SCALE GENOMIC DNA]</scope>
    <source>
        <strain evidence="4">skT53</strain>
    </source>
</reference>
<dbReference type="EMBL" id="AP023366">
    <property type="protein sequence ID" value="BCJ87757.1"/>
    <property type="molecule type" value="Genomic_DNA"/>
</dbReference>
<protein>
    <submittedName>
        <fullName evidence="3">Glycosyl transferase</fullName>
    </submittedName>
</protein>
<dbReference type="RefSeq" id="WP_200758088.1">
    <property type="nucleotide sequence ID" value="NZ_AP023366.1"/>
</dbReference>
<sequence length="378" mass="41956">MAAPAKILYIIGGGEFGGAEQHLLGLIQSLDREQWEPHVIVFYQGELAERLQQLQIPVSVISLQTARTLFGLRAVRKLIGAIHPDIVHTHGVRANLAGRLAKLSLPSGFKLITTIHSVLELDYPVPWKRAIFGFLEKRTWFLVDHFILVSRAMQQTLYQKGLPQNRTSVIHNAIRLPDQPPARPSFSRLRAELQLPQDAVLVGTVARLHKVKGHSYLMRAAGMLQNQFPDVHYVWIGGGELEAELKQAAIEAGLQQRIHFLGVRQDVAELLPQFDLFVLPSVSEGLSIALLEAMMSGVPVIATAVGGNPEVVAEGEDGMLVPSQDADALCSAIQSALSTPEQMKRMGQTGQQKVFQYYSLQRLVQETEEIYKKMMNRV</sequence>
<dbReference type="Pfam" id="PF00534">
    <property type="entry name" value="Glycos_transf_1"/>
    <property type="match status" value="1"/>
</dbReference>
<dbReference type="PANTHER" id="PTHR12526">
    <property type="entry name" value="GLYCOSYLTRANSFERASE"/>
    <property type="match status" value="1"/>
</dbReference>
<dbReference type="Gene3D" id="3.40.50.2000">
    <property type="entry name" value="Glycogen Phosphorylase B"/>
    <property type="match status" value="2"/>
</dbReference>
<evidence type="ECO:0000313" key="4">
    <source>
        <dbReference type="Proteomes" id="UP000593802"/>
    </source>
</evidence>
<dbReference type="Pfam" id="PF13439">
    <property type="entry name" value="Glyco_transf_4"/>
    <property type="match status" value="1"/>
</dbReference>
<feature type="domain" description="Glycosyl transferase family 1" evidence="1">
    <location>
        <begin position="188"/>
        <end position="352"/>
    </location>
</feature>
<keyword evidence="3" id="KW-0808">Transferase</keyword>
<name>A0A7I8DCK7_9BACL</name>
<dbReference type="InterPro" id="IPR001296">
    <property type="entry name" value="Glyco_trans_1"/>
</dbReference>
<dbReference type="PANTHER" id="PTHR12526:SF630">
    <property type="entry name" value="GLYCOSYLTRANSFERASE"/>
    <property type="match status" value="1"/>
</dbReference>
<organism evidence="3 4">
    <name type="scientific">Effusibacillus dendaii</name>
    <dbReference type="NCBI Taxonomy" id="2743772"/>
    <lineage>
        <taxon>Bacteria</taxon>
        <taxon>Bacillati</taxon>
        <taxon>Bacillota</taxon>
        <taxon>Bacilli</taxon>
        <taxon>Bacillales</taxon>
        <taxon>Alicyclobacillaceae</taxon>
        <taxon>Effusibacillus</taxon>
    </lineage>
</organism>
<keyword evidence="4" id="KW-1185">Reference proteome</keyword>
<evidence type="ECO:0000259" key="2">
    <source>
        <dbReference type="Pfam" id="PF13439"/>
    </source>
</evidence>
<dbReference type="AlphaFoldDB" id="A0A7I8DCK7"/>
<feature type="domain" description="Glycosyltransferase subfamily 4-like N-terminal" evidence="2">
    <location>
        <begin position="16"/>
        <end position="174"/>
    </location>
</feature>
<accession>A0A7I8DCK7</accession>
<evidence type="ECO:0000259" key="1">
    <source>
        <dbReference type="Pfam" id="PF00534"/>
    </source>
</evidence>
<dbReference type="SUPFAM" id="SSF53756">
    <property type="entry name" value="UDP-Glycosyltransferase/glycogen phosphorylase"/>
    <property type="match status" value="1"/>
</dbReference>
<evidence type="ECO:0000313" key="3">
    <source>
        <dbReference type="EMBL" id="BCJ87757.1"/>
    </source>
</evidence>